<accession>A0A543AVG7</accession>
<dbReference type="InterPro" id="IPR036721">
    <property type="entry name" value="RCK_C_sf"/>
</dbReference>
<dbReference type="RefSeq" id="WP_142038182.1">
    <property type="nucleotide sequence ID" value="NZ_JBHTGS010000001.1"/>
</dbReference>
<dbReference type="SUPFAM" id="SSF116726">
    <property type="entry name" value="TrkA C-terminal domain-like"/>
    <property type="match status" value="1"/>
</dbReference>
<dbReference type="PROSITE" id="PS51202">
    <property type="entry name" value="RCK_C"/>
    <property type="match status" value="1"/>
</dbReference>
<dbReference type="Pfam" id="PF25991">
    <property type="entry name" value="KhtT_N"/>
    <property type="match status" value="1"/>
</dbReference>
<name>A0A543AVG7_9ACTN</name>
<gene>
    <name evidence="2" type="ORF">FB566_2112</name>
</gene>
<keyword evidence="3" id="KW-1185">Reference proteome</keyword>
<sequence>MRIERTPLPGIGIRYNFTTESGQEIGVICHVSGNREIVVYETDDTDKVRCTTPLGIEEAHHLSDLLRNVVTADQVAKLTDSVNGVNVTRIEIDERSPFAGQFLNPAELADRTGASVIAVIRGGEVMADPAVKLRVGDRVVAAGKGKPITKLTAVLTGDE</sequence>
<dbReference type="Pfam" id="PF02080">
    <property type="entry name" value="TrkA_C"/>
    <property type="match status" value="1"/>
</dbReference>
<proteinExistence type="predicted"/>
<dbReference type="Gene3D" id="3.30.70.1450">
    <property type="entry name" value="Regulator of K+ conductance, C-terminal domain"/>
    <property type="match status" value="1"/>
</dbReference>
<organism evidence="2 3">
    <name type="scientific">Stackebrandtia endophytica</name>
    <dbReference type="NCBI Taxonomy" id="1496996"/>
    <lineage>
        <taxon>Bacteria</taxon>
        <taxon>Bacillati</taxon>
        <taxon>Actinomycetota</taxon>
        <taxon>Actinomycetes</taxon>
        <taxon>Glycomycetales</taxon>
        <taxon>Glycomycetaceae</taxon>
        <taxon>Stackebrandtia</taxon>
    </lineage>
</organism>
<dbReference type="EMBL" id="VFOW01000001">
    <property type="protein sequence ID" value="TQL76580.1"/>
    <property type="molecule type" value="Genomic_DNA"/>
</dbReference>
<evidence type="ECO:0000259" key="1">
    <source>
        <dbReference type="PROSITE" id="PS51202"/>
    </source>
</evidence>
<dbReference type="Proteomes" id="UP000317043">
    <property type="component" value="Unassembled WGS sequence"/>
</dbReference>
<comment type="caution">
    <text evidence="2">The sequence shown here is derived from an EMBL/GenBank/DDBJ whole genome shotgun (WGS) entry which is preliminary data.</text>
</comment>
<protein>
    <submittedName>
        <fullName evidence="2">Potassium/proton antiporter regulatory subunit (CPA2 family)</fullName>
    </submittedName>
</protein>
<dbReference type="InterPro" id="IPR026278">
    <property type="entry name" value="KhtT"/>
</dbReference>
<dbReference type="InterPro" id="IPR006037">
    <property type="entry name" value="RCK_C"/>
</dbReference>
<dbReference type="OrthoDB" id="5242677at2"/>
<dbReference type="PIRSF" id="PIRSF005028">
    <property type="entry name" value="KhtT"/>
    <property type="match status" value="1"/>
</dbReference>
<feature type="domain" description="RCK C-terminal" evidence="1">
    <location>
        <begin position="73"/>
        <end position="157"/>
    </location>
</feature>
<dbReference type="AlphaFoldDB" id="A0A543AVG7"/>
<evidence type="ECO:0000313" key="2">
    <source>
        <dbReference type="EMBL" id="TQL76580.1"/>
    </source>
</evidence>
<dbReference type="InParanoid" id="A0A543AVG7"/>
<evidence type="ECO:0000313" key="3">
    <source>
        <dbReference type="Proteomes" id="UP000317043"/>
    </source>
</evidence>
<dbReference type="InterPro" id="IPR058776">
    <property type="entry name" value="KhtT-like_N"/>
</dbReference>
<dbReference type="GO" id="GO:0006813">
    <property type="term" value="P:potassium ion transport"/>
    <property type="evidence" value="ECO:0007669"/>
    <property type="project" value="InterPro"/>
</dbReference>
<reference evidence="2 3" key="1">
    <citation type="submission" date="2019-06" db="EMBL/GenBank/DDBJ databases">
        <title>Sequencing the genomes of 1000 actinobacteria strains.</title>
        <authorList>
            <person name="Klenk H.-P."/>
        </authorList>
    </citation>
    <scope>NUCLEOTIDE SEQUENCE [LARGE SCALE GENOMIC DNA]</scope>
    <source>
        <strain evidence="2 3">DSM 45928</strain>
    </source>
</reference>
<dbReference type="GO" id="GO:0008324">
    <property type="term" value="F:monoatomic cation transmembrane transporter activity"/>
    <property type="evidence" value="ECO:0007669"/>
    <property type="project" value="InterPro"/>
</dbReference>